<accession>A0ABS0ERE9</accession>
<sequence length="264" mass="30296">MNASFLSVIDWSRPWLSCVRAVGVELARADNWQRELNRRATELDLRNHRDLPIRFVPQAELPADRAYEAHISQTGHVPTRDNLHDFFNALVWLTFPQIKVQLNLLQAREIERNASANAVAPRGKVRDAATIFDENAVLLVSANNDLMHALREHAWEEVFVTRRAEFERDSRVYLFGHALMEKLVQPYKAITGHTWIVAYACPPADLPLAEQCAWVDQIVAQQLAQGLTTANFSPLQMLGVPGWWPDQDRDFYCDTTVFRPKRKN</sequence>
<comment type="caution">
    <text evidence="1">The sequence shown here is derived from an EMBL/GenBank/DDBJ whole genome shotgun (WGS) entry which is preliminary data.</text>
</comment>
<dbReference type="Proteomes" id="UP000657372">
    <property type="component" value="Unassembled WGS sequence"/>
</dbReference>
<dbReference type="EMBL" id="JADOEL010000004">
    <property type="protein sequence ID" value="MBF8177405.1"/>
    <property type="molecule type" value="Genomic_DNA"/>
</dbReference>
<protein>
    <submittedName>
        <fullName evidence="1">DUF3025 domain-containing protein</fullName>
    </submittedName>
</protein>
<proteinExistence type="predicted"/>
<keyword evidence="2" id="KW-1185">Reference proteome</keyword>
<gene>
    <name evidence="1" type="ORF">IXC47_06920</name>
</gene>
<evidence type="ECO:0000313" key="2">
    <source>
        <dbReference type="Proteomes" id="UP000657372"/>
    </source>
</evidence>
<evidence type="ECO:0000313" key="1">
    <source>
        <dbReference type="EMBL" id="MBF8177405.1"/>
    </source>
</evidence>
<organism evidence="1 2">
    <name type="scientific">Herminiimonas contaminans</name>
    <dbReference type="NCBI Taxonomy" id="1111140"/>
    <lineage>
        <taxon>Bacteria</taxon>
        <taxon>Pseudomonadati</taxon>
        <taxon>Pseudomonadota</taxon>
        <taxon>Betaproteobacteria</taxon>
        <taxon>Burkholderiales</taxon>
        <taxon>Oxalobacteraceae</taxon>
        <taxon>Herminiimonas</taxon>
    </lineage>
</organism>
<dbReference type="Pfam" id="PF11227">
    <property type="entry name" value="DUF3025"/>
    <property type="match status" value="1"/>
</dbReference>
<dbReference type="RefSeq" id="WP_195875114.1">
    <property type="nucleotide sequence ID" value="NZ_JADOEL010000004.1"/>
</dbReference>
<reference evidence="1 2" key="1">
    <citation type="submission" date="2020-11" db="EMBL/GenBank/DDBJ databases">
        <title>WGS of Herminiimonas contaminans strain Marseille-Q4544 isolated from planarians Schmidtea mediterranea.</title>
        <authorList>
            <person name="Kangale L."/>
        </authorList>
    </citation>
    <scope>NUCLEOTIDE SEQUENCE [LARGE SCALE GENOMIC DNA]</scope>
    <source>
        <strain evidence="1 2">Marseille-Q4544</strain>
    </source>
</reference>
<dbReference type="InterPro" id="IPR021390">
    <property type="entry name" value="DUF3025"/>
</dbReference>
<name>A0ABS0ERE9_9BURK</name>